<feature type="domain" description="HTH lysR-type" evidence="5">
    <location>
        <begin position="1"/>
        <end position="58"/>
    </location>
</feature>
<reference evidence="6 8" key="1">
    <citation type="submission" date="2015-07" db="EMBL/GenBank/DDBJ databases">
        <title>Fjat-14205 dsm 2895.</title>
        <authorList>
            <person name="Liu B."/>
            <person name="Wang J."/>
            <person name="Zhu Y."/>
            <person name="Liu G."/>
            <person name="Chen Q."/>
            <person name="Chen Z."/>
            <person name="Lan J."/>
            <person name="Che J."/>
            <person name="Ge C."/>
            <person name="Shi H."/>
            <person name="Pan Z."/>
            <person name="Liu X."/>
        </authorList>
    </citation>
    <scope>NUCLEOTIDE SEQUENCE [LARGE SCALE GENOMIC DNA]</scope>
    <source>
        <strain evidence="6 8">DSM 2895</strain>
    </source>
</reference>
<gene>
    <name evidence="6" type="ORF">AF333_04980</name>
    <name evidence="7" type="ORF">SAMN04487909_109186</name>
</gene>
<keyword evidence="2" id="KW-0805">Transcription regulation</keyword>
<evidence type="ECO:0000313" key="7">
    <source>
        <dbReference type="EMBL" id="SDI94643.1"/>
    </source>
</evidence>
<dbReference type="EMBL" id="FNED01000009">
    <property type="protein sequence ID" value="SDI94643.1"/>
    <property type="molecule type" value="Genomic_DNA"/>
</dbReference>
<dbReference type="AlphaFoldDB" id="A0A0D1XZG4"/>
<dbReference type="Pfam" id="PF03466">
    <property type="entry name" value="LysR_substrate"/>
    <property type="match status" value="1"/>
</dbReference>
<dbReference type="Gene3D" id="1.10.10.10">
    <property type="entry name" value="Winged helix-like DNA-binding domain superfamily/Winged helix DNA-binding domain"/>
    <property type="match status" value="1"/>
</dbReference>
<dbReference type="PATRIC" id="fig|47500.8.peg.5387"/>
<dbReference type="Proteomes" id="UP000182836">
    <property type="component" value="Unassembled WGS sequence"/>
</dbReference>
<keyword evidence="8" id="KW-1185">Reference proteome</keyword>
<dbReference type="RefSeq" id="WP_043064995.1">
    <property type="nucleotide sequence ID" value="NZ_BJOA01000078.1"/>
</dbReference>
<evidence type="ECO:0000313" key="8">
    <source>
        <dbReference type="Proteomes" id="UP000037269"/>
    </source>
</evidence>
<dbReference type="CDD" id="cd05466">
    <property type="entry name" value="PBP2_LTTR_substrate"/>
    <property type="match status" value="1"/>
</dbReference>
<organism evidence="6 8">
    <name type="scientific">Aneurinibacillus migulanus</name>
    <name type="common">Bacillus migulanus</name>
    <dbReference type="NCBI Taxonomy" id="47500"/>
    <lineage>
        <taxon>Bacteria</taxon>
        <taxon>Bacillati</taxon>
        <taxon>Bacillota</taxon>
        <taxon>Bacilli</taxon>
        <taxon>Bacillales</taxon>
        <taxon>Paenibacillaceae</taxon>
        <taxon>Aneurinibacillus group</taxon>
        <taxon>Aneurinibacillus</taxon>
    </lineage>
</organism>
<evidence type="ECO:0000313" key="6">
    <source>
        <dbReference type="EMBL" id="KON94931.1"/>
    </source>
</evidence>
<sequence>MDIRQLEFFAEVARHKSFTKAAEQLLVAQPAISKSIKKLEEEVGLILFNRSERKVSLTAEGEALLKHAESILDQLAHAKAEMEELSGLKKGEVRIGLPSMVGSYYFPGLIIDFKKKYPDLQITVYEQGTVKIRQMLIDGEIDMGVVLEDDVEDGVEVLPFLKEEMVVCVPDSHPFAGRSAVSYEELTQESLVLFKEGYFQREITARASRMSGLPLNVTFETNQISLIKSLVAKQLGVTLFLRMVIVDDTHLVPVSLDPPVYLKLGIAWNKNAYLSKANQAFLSFMMDRMDS</sequence>
<keyword evidence="3" id="KW-0238">DNA-binding</keyword>
<evidence type="ECO:0000256" key="2">
    <source>
        <dbReference type="ARBA" id="ARBA00023015"/>
    </source>
</evidence>
<evidence type="ECO:0000256" key="3">
    <source>
        <dbReference type="ARBA" id="ARBA00023125"/>
    </source>
</evidence>
<accession>A0A0D1XZG4</accession>
<dbReference type="InterPro" id="IPR005119">
    <property type="entry name" value="LysR_subst-bd"/>
</dbReference>
<dbReference type="Gene3D" id="3.40.190.290">
    <property type="match status" value="1"/>
</dbReference>
<dbReference type="STRING" id="47500.AF333_04980"/>
<keyword evidence="4" id="KW-0804">Transcription</keyword>
<dbReference type="InterPro" id="IPR036390">
    <property type="entry name" value="WH_DNA-bd_sf"/>
</dbReference>
<dbReference type="InterPro" id="IPR050950">
    <property type="entry name" value="HTH-type_LysR_regulators"/>
</dbReference>
<proteinExistence type="inferred from homology"/>
<evidence type="ECO:0000259" key="5">
    <source>
        <dbReference type="PROSITE" id="PS50931"/>
    </source>
</evidence>
<evidence type="ECO:0000313" key="9">
    <source>
        <dbReference type="Proteomes" id="UP000182836"/>
    </source>
</evidence>
<dbReference type="SUPFAM" id="SSF53850">
    <property type="entry name" value="Periplasmic binding protein-like II"/>
    <property type="match status" value="1"/>
</dbReference>
<dbReference type="FunFam" id="1.10.10.10:FF:000001">
    <property type="entry name" value="LysR family transcriptional regulator"/>
    <property type="match status" value="1"/>
</dbReference>
<evidence type="ECO:0000256" key="4">
    <source>
        <dbReference type="ARBA" id="ARBA00023163"/>
    </source>
</evidence>
<protein>
    <submittedName>
        <fullName evidence="6">LysR family transcriptional regulator</fullName>
    </submittedName>
    <submittedName>
        <fullName evidence="7">Transcriptional regulator, LysR family</fullName>
    </submittedName>
</protein>
<reference evidence="7 9" key="2">
    <citation type="submission" date="2016-10" db="EMBL/GenBank/DDBJ databases">
        <authorList>
            <person name="de Groot N.N."/>
        </authorList>
    </citation>
    <scope>NUCLEOTIDE SEQUENCE [LARGE SCALE GENOMIC DNA]</scope>
    <source>
        <strain evidence="7 9">DSM 2895</strain>
    </source>
</reference>
<dbReference type="PROSITE" id="PS50931">
    <property type="entry name" value="HTH_LYSR"/>
    <property type="match status" value="1"/>
</dbReference>
<dbReference type="GO" id="GO:0005829">
    <property type="term" value="C:cytosol"/>
    <property type="evidence" value="ECO:0007669"/>
    <property type="project" value="TreeGrafter"/>
</dbReference>
<dbReference type="PRINTS" id="PR00039">
    <property type="entry name" value="HTHLYSR"/>
</dbReference>
<dbReference type="EMBL" id="LGUG01000004">
    <property type="protein sequence ID" value="KON94931.1"/>
    <property type="molecule type" value="Genomic_DNA"/>
</dbReference>
<dbReference type="InterPro" id="IPR000847">
    <property type="entry name" value="LysR_HTH_N"/>
</dbReference>
<dbReference type="Proteomes" id="UP000037269">
    <property type="component" value="Unassembled WGS sequence"/>
</dbReference>
<dbReference type="Pfam" id="PF00126">
    <property type="entry name" value="HTH_1"/>
    <property type="match status" value="1"/>
</dbReference>
<evidence type="ECO:0000256" key="1">
    <source>
        <dbReference type="ARBA" id="ARBA00009437"/>
    </source>
</evidence>
<name>A0A0D1XZG4_ANEMI</name>
<dbReference type="GO" id="GO:0003677">
    <property type="term" value="F:DNA binding"/>
    <property type="evidence" value="ECO:0007669"/>
    <property type="project" value="UniProtKB-KW"/>
</dbReference>
<dbReference type="OrthoDB" id="9803735at2"/>
<dbReference type="GeneID" id="42304560"/>
<dbReference type="PANTHER" id="PTHR30419">
    <property type="entry name" value="HTH-TYPE TRANSCRIPTIONAL REGULATOR YBHD"/>
    <property type="match status" value="1"/>
</dbReference>
<dbReference type="InterPro" id="IPR036388">
    <property type="entry name" value="WH-like_DNA-bd_sf"/>
</dbReference>
<dbReference type="PANTHER" id="PTHR30419:SF8">
    <property type="entry name" value="NITROGEN ASSIMILATION TRANSCRIPTIONAL ACTIVATOR-RELATED"/>
    <property type="match status" value="1"/>
</dbReference>
<dbReference type="GO" id="GO:0003700">
    <property type="term" value="F:DNA-binding transcription factor activity"/>
    <property type="evidence" value="ECO:0007669"/>
    <property type="project" value="InterPro"/>
</dbReference>
<comment type="similarity">
    <text evidence="1">Belongs to the LysR transcriptional regulatory family.</text>
</comment>
<dbReference type="SUPFAM" id="SSF46785">
    <property type="entry name" value="Winged helix' DNA-binding domain"/>
    <property type="match status" value="1"/>
</dbReference>